<proteinExistence type="predicted"/>
<dbReference type="AlphaFoldDB" id="C4YBW8"/>
<gene>
    <name evidence="2" type="ORF">CLUG_05696</name>
</gene>
<feature type="region of interest" description="Disordered" evidence="1">
    <location>
        <begin position="153"/>
        <end position="228"/>
    </location>
</feature>
<accession>C4YBW8</accession>
<name>C4YBW8_CLAL4</name>
<dbReference type="VEuPathDB" id="FungiDB:CLUG_05696"/>
<dbReference type="Proteomes" id="UP000007703">
    <property type="component" value="Unassembled WGS sequence"/>
</dbReference>
<sequence length="320" mass="35260">MASSCKTIFPFDAPLSSCLACRLQWCMKRSISVKKGPLFIQAPFSQRSVFRDARFSIFTSSHHLFSLIRHFICINVHSSGLLSHPSTSIQRVDAVHFPPAYTHVPCAAHPASICVPFAALRPGPIRLCPFQCAFYGFSGFSGRFEPDQLYTGAFESGQPQPGRRRKRLWPRPCPSASPRPPRIPPCRRAQAGSASVFSPGRDPHAARLGRVGQRPNGRSQSRARGAQKKTCVQNVWAVLHHAGPFGPAQQNTHGRTQAHVSVSAVWCPFCSPGQLHATLQDAFEREEQTAGQAGLTTSRTGFNRKSTRHHRTCVVETSNE</sequence>
<dbReference type="HOGENOM" id="CLU_868797_0_0_1"/>
<organism evidence="2 3">
    <name type="scientific">Clavispora lusitaniae (strain ATCC 42720)</name>
    <name type="common">Yeast</name>
    <name type="synonym">Candida lusitaniae</name>
    <dbReference type="NCBI Taxonomy" id="306902"/>
    <lineage>
        <taxon>Eukaryota</taxon>
        <taxon>Fungi</taxon>
        <taxon>Dikarya</taxon>
        <taxon>Ascomycota</taxon>
        <taxon>Saccharomycotina</taxon>
        <taxon>Pichiomycetes</taxon>
        <taxon>Metschnikowiaceae</taxon>
        <taxon>Clavispora</taxon>
    </lineage>
</organism>
<evidence type="ECO:0000313" key="3">
    <source>
        <dbReference type="Proteomes" id="UP000007703"/>
    </source>
</evidence>
<dbReference type="EMBL" id="CH408083">
    <property type="protein sequence ID" value="EEQ41571.1"/>
    <property type="molecule type" value="Genomic_DNA"/>
</dbReference>
<protein>
    <submittedName>
        <fullName evidence="2">Uncharacterized protein</fullName>
    </submittedName>
</protein>
<feature type="compositionally biased region" description="Pro residues" evidence="1">
    <location>
        <begin position="171"/>
        <end position="184"/>
    </location>
</feature>
<dbReference type="KEGG" id="clu:CLUG_05696"/>
<evidence type="ECO:0000313" key="2">
    <source>
        <dbReference type="EMBL" id="EEQ41571.1"/>
    </source>
</evidence>
<dbReference type="InParanoid" id="C4YBW8"/>
<reference evidence="2 3" key="1">
    <citation type="journal article" date="2009" name="Nature">
        <title>Evolution of pathogenicity and sexual reproduction in eight Candida genomes.</title>
        <authorList>
            <person name="Butler G."/>
            <person name="Rasmussen M.D."/>
            <person name="Lin M.F."/>
            <person name="Santos M.A."/>
            <person name="Sakthikumar S."/>
            <person name="Munro C.A."/>
            <person name="Rheinbay E."/>
            <person name="Grabherr M."/>
            <person name="Forche A."/>
            <person name="Reedy J.L."/>
            <person name="Agrafioti I."/>
            <person name="Arnaud M.B."/>
            <person name="Bates S."/>
            <person name="Brown A.J."/>
            <person name="Brunke S."/>
            <person name="Costanzo M.C."/>
            <person name="Fitzpatrick D.A."/>
            <person name="de Groot P.W."/>
            <person name="Harris D."/>
            <person name="Hoyer L.L."/>
            <person name="Hube B."/>
            <person name="Klis F.M."/>
            <person name="Kodira C."/>
            <person name="Lennard N."/>
            <person name="Logue M.E."/>
            <person name="Martin R."/>
            <person name="Neiman A.M."/>
            <person name="Nikolaou E."/>
            <person name="Quail M.A."/>
            <person name="Quinn J."/>
            <person name="Santos M.C."/>
            <person name="Schmitzberger F.F."/>
            <person name="Sherlock G."/>
            <person name="Shah P."/>
            <person name="Silverstein K.A."/>
            <person name="Skrzypek M.S."/>
            <person name="Soll D."/>
            <person name="Staggs R."/>
            <person name="Stansfield I."/>
            <person name="Stumpf M.P."/>
            <person name="Sudbery P.E."/>
            <person name="Srikantha T."/>
            <person name="Zeng Q."/>
            <person name="Berman J."/>
            <person name="Berriman M."/>
            <person name="Heitman J."/>
            <person name="Gow N.A."/>
            <person name="Lorenz M.C."/>
            <person name="Birren B.W."/>
            <person name="Kellis M."/>
            <person name="Cuomo C.A."/>
        </authorList>
    </citation>
    <scope>NUCLEOTIDE SEQUENCE [LARGE SCALE GENOMIC DNA]</scope>
    <source>
        <strain evidence="2 3">ATCC 42720</strain>
    </source>
</reference>
<evidence type="ECO:0000256" key="1">
    <source>
        <dbReference type="SAM" id="MobiDB-lite"/>
    </source>
</evidence>